<dbReference type="EMBL" id="JAPDRK010000007">
    <property type="protein sequence ID" value="KAJ9610813.1"/>
    <property type="molecule type" value="Genomic_DNA"/>
</dbReference>
<evidence type="ECO:0000256" key="1">
    <source>
        <dbReference type="ARBA" id="ARBA00006484"/>
    </source>
</evidence>
<dbReference type="GO" id="GO:0016491">
    <property type="term" value="F:oxidoreductase activity"/>
    <property type="evidence" value="ECO:0007669"/>
    <property type="project" value="UniProtKB-KW"/>
</dbReference>
<keyword evidence="6" id="KW-1185">Reference proteome</keyword>
<comment type="caution">
    <text evidence="5">The sequence shown here is derived from an EMBL/GenBank/DDBJ whole genome shotgun (WGS) entry which is preliminary data.</text>
</comment>
<gene>
    <name evidence="5" type="ORF">H2200_005590</name>
</gene>
<dbReference type="InterPro" id="IPR036291">
    <property type="entry name" value="NAD(P)-bd_dom_sf"/>
</dbReference>
<dbReference type="Pfam" id="PF00106">
    <property type="entry name" value="adh_short"/>
    <property type="match status" value="1"/>
</dbReference>
<comment type="similarity">
    <text evidence="1 4">Belongs to the short-chain dehydrogenases/reductases (SDR) family.</text>
</comment>
<dbReference type="SUPFAM" id="SSF51735">
    <property type="entry name" value="NAD(P)-binding Rossmann-fold domains"/>
    <property type="match status" value="1"/>
</dbReference>
<dbReference type="PANTHER" id="PTHR24320">
    <property type="entry name" value="RETINOL DEHYDROGENASE"/>
    <property type="match status" value="1"/>
</dbReference>
<dbReference type="AlphaFoldDB" id="A0AA39CK19"/>
<dbReference type="Gene3D" id="3.40.50.720">
    <property type="entry name" value="NAD(P)-binding Rossmann-like Domain"/>
    <property type="match status" value="1"/>
</dbReference>
<proteinExistence type="inferred from homology"/>
<dbReference type="PRINTS" id="PR00080">
    <property type="entry name" value="SDRFAMILY"/>
</dbReference>
<evidence type="ECO:0000256" key="3">
    <source>
        <dbReference type="ARBA" id="ARBA00023002"/>
    </source>
</evidence>
<keyword evidence="2" id="KW-0521">NADP</keyword>
<accession>A0AA39CK19</accession>
<evidence type="ECO:0000313" key="6">
    <source>
        <dbReference type="Proteomes" id="UP001172673"/>
    </source>
</evidence>
<protein>
    <recommendedName>
        <fullName evidence="7">Short-chain dehydrogenase</fullName>
    </recommendedName>
</protein>
<dbReference type="Proteomes" id="UP001172673">
    <property type="component" value="Unassembled WGS sequence"/>
</dbReference>
<organism evidence="5 6">
    <name type="scientific">Cladophialophora chaetospira</name>
    <dbReference type="NCBI Taxonomy" id="386627"/>
    <lineage>
        <taxon>Eukaryota</taxon>
        <taxon>Fungi</taxon>
        <taxon>Dikarya</taxon>
        <taxon>Ascomycota</taxon>
        <taxon>Pezizomycotina</taxon>
        <taxon>Eurotiomycetes</taxon>
        <taxon>Chaetothyriomycetidae</taxon>
        <taxon>Chaetothyriales</taxon>
        <taxon>Herpotrichiellaceae</taxon>
        <taxon>Cladophialophora</taxon>
    </lineage>
</organism>
<evidence type="ECO:0000256" key="4">
    <source>
        <dbReference type="RuleBase" id="RU000363"/>
    </source>
</evidence>
<evidence type="ECO:0000256" key="2">
    <source>
        <dbReference type="ARBA" id="ARBA00022857"/>
    </source>
</evidence>
<dbReference type="PRINTS" id="PR00081">
    <property type="entry name" value="GDHRDH"/>
</dbReference>
<dbReference type="InterPro" id="IPR002347">
    <property type="entry name" value="SDR_fam"/>
</dbReference>
<name>A0AA39CK19_9EURO</name>
<sequence>MTTFTRENTGADVVSEFSERVKGKTIVVTGASEKGLGGETAVALAHGHPEHLILLARSQSRLESIIARIHGIDSSIKVDFVPVSLDDFDSVRAAAASIDSKVSKIDILINNAGIMAIKDYTTNKNGIEIQFATNHLGHFLLTKLLFAKILAAGSGARIVNLTSLGHKIGPIRFDDYNFSGGKEYDEWSGYGQSKTANILFSLYLANKLRNRGIYSYGVHPGAIFETSLGNHIEDVQASLASIEGIAQKNTGRHFPLAEDKPKSMAQGIATTLVAALDPRIEGQSGWYMADCQPQRTYEYAESLEGAEKLWRLSEQLVGEKFDI</sequence>
<reference evidence="5" key="1">
    <citation type="submission" date="2022-10" db="EMBL/GenBank/DDBJ databases">
        <title>Culturing micro-colonial fungi from biological soil crusts in the Mojave desert and describing Neophaeococcomyces mojavensis, and introducing the new genera and species Taxawa tesnikishii.</title>
        <authorList>
            <person name="Kurbessoian T."/>
            <person name="Stajich J.E."/>
        </authorList>
    </citation>
    <scope>NUCLEOTIDE SEQUENCE</scope>
    <source>
        <strain evidence="5">TK_41</strain>
    </source>
</reference>
<dbReference type="PANTHER" id="PTHR24320:SF283">
    <property type="entry name" value="RETINOL DEHYDROGENASE 11"/>
    <property type="match status" value="1"/>
</dbReference>
<keyword evidence="3" id="KW-0560">Oxidoreductase</keyword>
<evidence type="ECO:0008006" key="7">
    <source>
        <dbReference type="Google" id="ProtNLM"/>
    </source>
</evidence>
<evidence type="ECO:0000313" key="5">
    <source>
        <dbReference type="EMBL" id="KAJ9610813.1"/>
    </source>
</evidence>